<sequence length="52" mass="6090">MLITIVIIGLLSSLLFGIFVTRYIGHQMRVSTREVVNVRYDLLETRRKKINL</sequence>
<gene>
    <name evidence="2" type="ORF">SDC9_120274</name>
</gene>
<feature type="transmembrane region" description="Helical" evidence="1">
    <location>
        <begin position="6"/>
        <end position="24"/>
    </location>
</feature>
<accession>A0A645C9P3</accession>
<comment type="caution">
    <text evidence="2">The sequence shown here is derived from an EMBL/GenBank/DDBJ whole genome shotgun (WGS) entry which is preliminary data.</text>
</comment>
<keyword evidence="1" id="KW-0472">Membrane</keyword>
<evidence type="ECO:0000313" key="2">
    <source>
        <dbReference type="EMBL" id="MPM73294.1"/>
    </source>
</evidence>
<evidence type="ECO:0000256" key="1">
    <source>
        <dbReference type="SAM" id="Phobius"/>
    </source>
</evidence>
<reference evidence="2" key="1">
    <citation type="submission" date="2019-08" db="EMBL/GenBank/DDBJ databases">
        <authorList>
            <person name="Kucharzyk K."/>
            <person name="Murdoch R.W."/>
            <person name="Higgins S."/>
            <person name="Loffler F."/>
        </authorList>
    </citation>
    <scope>NUCLEOTIDE SEQUENCE</scope>
</reference>
<dbReference type="EMBL" id="VSSQ01025266">
    <property type="protein sequence ID" value="MPM73294.1"/>
    <property type="molecule type" value="Genomic_DNA"/>
</dbReference>
<organism evidence="2">
    <name type="scientific">bioreactor metagenome</name>
    <dbReference type="NCBI Taxonomy" id="1076179"/>
    <lineage>
        <taxon>unclassified sequences</taxon>
        <taxon>metagenomes</taxon>
        <taxon>ecological metagenomes</taxon>
    </lineage>
</organism>
<dbReference type="AlphaFoldDB" id="A0A645C9P3"/>
<protein>
    <submittedName>
        <fullName evidence="2">Uncharacterized protein</fullName>
    </submittedName>
</protein>
<name>A0A645C9P3_9ZZZZ</name>
<proteinExistence type="predicted"/>
<keyword evidence="1" id="KW-1133">Transmembrane helix</keyword>
<keyword evidence="1" id="KW-0812">Transmembrane</keyword>